<feature type="transmembrane region" description="Helical" evidence="4">
    <location>
        <begin position="21"/>
        <end position="38"/>
    </location>
</feature>
<comment type="similarity">
    <text evidence="3">Belongs to the ustYa family.</text>
</comment>
<comment type="pathway">
    <text evidence="1">Mycotoxin biosynthesis.</text>
</comment>
<evidence type="ECO:0000256" key="3">
    <source>
        <dbReference type="ARBA" id="ARBA00035112"/>
    </source>
</evidence>
<dbReference type="GeneID" id="85359771"/>
<evidence type="ECO:0000313" key="5">
    <source>
        <dbReference type="EMBL" id="KAK0469264.1"/>
    </source>
</evidence>
<keyword evidence="6" id="KW-1185">Reference proteome</keyword>
<dbReference type="InterPro" id="IPR021765">
    <property type="entry name" value="UstYa-like"/>
</dbReference>
<keyword evidence="4" id="KW-1133">Transmembrane helix</keyword>
<dbReference type="Proteomes" id="UP001175211">
    <property type="component" value="Unassembled WGS sequence"/>
</dbReference>
<accession>A0AA39NPH5</accession>
<sequence>MTLVFQSYRRNAFSTSVTTRQSVWALALFGVSMFILWVSSKDGLESPSGHNPHIPTELNSFSFSVKFDEPVAMRIVDSAYYDIDTEEGVQEWAQLLPAHGHTVHIADEDGVPHVHTVSLFHSLKCLDIVRQQFITTPAQTPPPPLIKHCLQYLRLTLLCQPHLWLEPARDLEGHAVRDYDAVCRDWTLIYSEAERNQRSYNNWARVNSSFTSV</sequence>
<dbReference type="RefSeq" id="XP_060339057.1">
    <property type="nucleotide sequence ID" value="XM_060476223.1"/>
</dbReference>
<dbReference type="PANTHER" id="PTHR33365">
    <property type="entry name" value="YALI0B05434P"/>
    <property type="match status" value="1"/>
</dbReference>
<dbReference type="Pfam" id="PF11807">
    <property type="entry name" value="UstYa"/>
    <property type="match status" value="1"/>
</dbReference>
<dbReference type="EMBL" id="JAUEPS010000001">
    <property type="protein sequence ID" value="KAK0469264.1"/>
    <property type="molecule type" value="Genomic_DNA"/>
</dbReference>
<protein>
    <submittedName>
        <fullName evidence="5">Uncharacterized protein</fullName>
    </submittedName>
</protein>
<dbReference type="PANTHER" id="PTHR33365:SF11">
    <property type="entry name" value="TAT PATHWAY SIGNAL SEQUENCE"/>
    <property type="match status" value="1"/>
</dbReference>
<organism evidence="5 6">
    <name type="scientific">Armillaria tabescens</name>
    <name type="common">Ringless honey mushroom</name>
    <name type="synonym">Agaricus tabescens</name>
    <dbReference type="NCBI Taxonomy" id="1929756"/>
    <lineage>
        <taxon>Eukaryota</taxon>
        <taxon>Fungi</taxon>
        <taxon>Dikarya</taxon>
        <taxon>Basidiomycota</taxon>
        <taxon>Agaricomycotina</taxon>
        <taxon>Agaricomycetes</taxon>
        <taxon>Agaricomycetidae</taxon>
        <taxon>Agaricales</taxon>
        <taxon>Marasmiineae</taxon>
        <taxon>Physalacriaceae</taxon>
        <taxon>Desarmillaria</taxon>
    </lineage>
</organism>
<proteinExistence type="inferred from homology"/>
<gene>
    <name evidence="5" type="ORF">EV420DRAFT_1633685</name>
</gene>
<evidence type="ECO:0000256" key="4">
    <source>
        <dbReference type="SAM" id="Phobius"/>
    </source>
</evidence>
<dbReference type="AlphaFoldDB" id="A0AA39NPH5"/>
<keyword evidence="4" id="KW-0472">Membrane</keyword>
<keyword evidence="4" id="KW-0812">Transmembrane</keyword>
<evidence type="ECO:0000256" key="1">
    <source>
        <dbReference type="ARBA" id="ARBA00004685"/>
    </source>
</evidence>
<comment type="caution">
    <text evidence="5">The sequence shown here is derived from an EMBL/GenBank/DDBJ whole genome shotgun (WGS) entry which is preliminary data.</text>
</comment>
<dbReference type="GO" id="GO:0043386">
    <property type="term" value="P:mycotoxin biosynthetic process"/>
    <property type="evidence" value="ECO:0007669"/>
    <property type="project" value="InterPro"/>
</dbReference>
<reference evidence="5" key="1">
    <citation type="submission" date="2023-06" db="EMBL/GenBank/DDBJ databases">
        <authorList>
            <consortium name="Lawrence Berkeley National Laboratory"/>
            <person name="Ahrendt S."/>
            <person name="Sahu N."/>
            <person name="Indic B."/>
            <person name="Wong-Bajracharya J."/>
            <person name="Merenyi Z."/>
            <person name="Ke H.-M."/>
            <person name="Monk M."/>
            <person name="Kocsube S."/>
            <person name="Drula E."/>
            <person name="Lipzen A."/>
            <person name="Balint B."/>
            <person name="Henrissat B."/>
            <person name="Andreopoulos B."/>
            <person name="Martin F.M."/>
            <person name="Harder C.B."/>
            <person name="Rigling D."/>
            <person name="Ford K.L."/>
            <person name="Foster G.D."/>
            <person name="Pangilinan J."/>
            <person name="Papanicolaou A."/>
            <person name="Barry K."/>
            <person name="LaButti K."/>
            <person name="Viragh M."/>
            <person name="Koriabine M."/>
            <person name="Yan M."/>
            <person name="Riley R."/>
            <person name="Champramary S."/>
            <person name="Plett K.L."/>
            <person name="Tsai I.J."/>
            <person name="Slot J."/>
            <person name="Sipos G."/>
            <person name="Plett J."/>
            <person name="Nagy L.G."/>
            <person name="Grigoriev I.V."/>
        </authorList>
    </citation>
    <scope>NUCLEOTIDE SEQUENCE</scope>
    <source>
        <strain evidence="5">CCBAS 213</strain>
    </source>
</reference>
<dbReference type="GO" id="GO:0016491">
    <property type="term" value="F:oxidoreductase activity"/>
    <property type="evidence" value="ECO:0007669"/>
    <property type="project" value="UniProtKB-KW"/>
</dbReference>
<evidence type="ECO:0000313" key="6">
    <source>
        <dbReference type="Proteomes" id="UP001175211"/>
    </source>
</evidence>
<evidence type="ECO:0000256" key="2">
    <source>
        <dbReference type="ARBA" id="ARBA00023002"/>
    </source>
</evidence>
<keyword evidence="2" id="KW-0560">Oxidoreductase</keyword>
<name>A0AA39NPH5_ARMTA</name>